<keyword evidence="2" id="KW-1185">Reference proteome</keyword>
<accession>A0ABS4U974</accession>
<dbReference type="RefSeq" id="WP_209653681.1">
    <property type="nucleotide sequence ID" value="NZ_CP047357.1"/>
</dbReference>
<evidence type="ECO:0000313" key="2">
    <source>
        <dbReference type="Proteomes" id="UP001519305"/>
    </source>
</evidence>
<proteinExistence type="predicted"/>
<reference evidence="1 2" key="1">
    <citation type="submission" date="2021-03" db="EMBL/GenBank/DDBJ databases">
        <title>Sequencing the genomes of 1000 actinobacteria strains.</title>
        <authorList>
            <person name="Klenk H.-P."/>
        </authorList>
    </citation>
    <scope>NUCLEOTIDE SEQUENCE [LARGE SCALE GENOMIC DNA]</scope>
    <source>
        <strain evidence="1 2">DSM 44506</strain>
    </source>
</reference>
<gene>
    <name evidence="1" type="ORF">JOF33_001784</name>
</gene>
<sequence>MRPSTDERVAVKIDGLVQQALPALHDAACLGIDGPRADHIRAVITAHLTALPGIVTATRDDTTGWADDFYQED</sequence>
<organism evidence="1 2">
    <name type="scientific">Corynebacterium freneyi</name>
    <dbReference type="NCBI Taxonomy" id="134034"/>
    <lineage>
        <taxon>Bacteria</taxon>
        <taxon>Bacillati</taxon>
        <taxon>Actinomycetota</taxon>
        <taxon>Actinomycetes</taxon>
        <taxon>Mycobacteriales</taxon>
        <taxon>Corynebacteriaceae</taxon>
        <taxon>Corynebacterium</taxon>
    </lineage>
</organism>
<comment type="caution">
    <text evidence="1">The sequence shown here is derived from an EMBL/GenBank/DDBJ whole genome shotgun (WGS) entry which is preliminary data.</text>
</comment>
<name>A0ABS4U974_9CORY</name>
<dbReference type="Proteomes" id="UP001519305">
    <property type="component" value="Unassembled WGS sequence"/>
</dbReference>
<evidence type="ECO:0000313" key="1">
    <source>
        <dbReference type="EMBL" id="MBP2333085.1"/>
    </source>
</evidence>
<dbReference type="EMBL" id="JAGINY010000001">
    <property type="protein sequence ID" value="MBP2333085.1"/>
    <property type="molecule type" value="Genomic_DNA"/>
</dbReference>
<protein>
    <submittedName>
        <fullName evidence="1">Uncharacterized protein</fullName>
    </submittedName>
</protein>